<gene>
    <name evidence="2" type="ORF">HHK36_004430</name>
</gene>
<evidence type="ECO:0000313" key="2">
    <source>
        <dbReference type="EMBL" id="KAF8411871.1"/>
    </source>
</evidence>
<feature type="compositionally biased region" description="Low complexity" evidence="1">
    <location>
        <begin position="32"/>
        <end position="59"/>
    </location>
</feature>
<dbReference type="EMBL" id="JABCRI010000002">
    <property type="protein sequence ID" value="KAF8411871.1"/>
    <property type="molecule type" value="Genomic_DNA"/>
</dbReference>
<keyword evidence="3" id="KW-1185">Reference proteome</keyword>
<dbReference type="PANTHER" id="PTHR33696:SF1">
    <property type="entry name" value="T22J18.15"/>
    <property type="match status" value="1"/>
</dbReference>
<protein>
    <submittedName>
        <fullName evidence="2">Uncharacterized protein</fullName>
    </submittedName>
</protein>
<reference evidence="2 3" key="1">
    <citation type="submission" date="2020-04" db="EMBL/GenBank/DDBJ databases">
        <title>Plant Genome Project.</title>
        <authorList>
            <person name="Zhang R.-G."/>
        </authorList>
    </citation>
    <scope>NUCLEOTIDE SEQUENCE [LARGE SCALE GENOMIC DNA]</scope>
    <source>
        <strain evidence="2">YNK0</strain>
        <tissue evidence="2">Leaf</tissue>
    </source>
</reference>
<dbReference type="PANTHER" id="PTHR33696">
    <property type="entry name" value="T22J18.15-RELATED"/>
    <property type="match status" value="1"/>
</dbReference>
<evidence type="ECO:0000256" key="1">
    <source>
        <dbReference type="SAM" id="MobiDB-lite"/>
    </source>
</evidence>
<feature type="region of interest" description="Disordered" evidence="1">
    <location>
        <begin position="75"/>
        <end position="102"/>
    </location>
</feature>
<dbReference type="OrthoDB" id="1925896at2759"/>
<sequence length="208" mass="23067">MDSSVAITHQSQIVQREREDLLSISKRRSSRRTQSSSSSSFSCSSSFGSSPLSSDSPLSPTTALQFSGIPFSWEQHPGIPKKHTHTNSPSSKNKDPSLIILPLPPSAAPIPSKKFSFDEFFPTRKKNSSTESSKRDPFMDALMECSKDNDELVGSCWKNSKVSRTLSDRFGFIDLYASCKTSCTVTESKVFLPRSSRTSYHLLNRRSG</sequence>
<accession>A0A835DQ93</accession>
<comment type="caution">
    <text evidence="2">The sequence shown here is derived from an EMBL/GenBank/DDBJ whole genome shotgun (WGS) entry which is preliminary data.</text>
</comment>
<dbReference type="Proteomes" id="UP000655225">
    <property type="component" value="Unassembled WGS sequence"/>
</dbReference>
<feature type="compositionally biased region" description="Polar residues" evidence="1">
    <location>
        <begin position="1"/>
        <end position="14"/>
    </location>
</feature>
<dbReference type="AlphaFoldDB" id="A0A835DQ93"/>
<organism evidence="2 3">
    <name type="scientific">Tetracentron sinense</name>
    <name type="common">Spur-leaf</name>
    <dbReference type="NCBI Taxonomy" id="13715"/>
    <lineage>
        <taxon>Eukaryota</taxon>
        <taxon>Viridiplantae</taxon>
        <taxon>Streptophyta</taxon>
        <taxon>Embryophyta</taxon>
        <taxon>Tracheophyta</taxon>
        <taxon>Spermatophyta</taxon>
        <taxon>Magnoliopsida</taxon>
        <taxon>Trochodendrales</taxon>
        <taxon>Trochodendraceae</taxon>
        <taxon>Tetracentron</taxon>
    </lineage>
</organism>
<dbReference type="OMA" id="AMVECCK"/>
<evidence type="ECO:0000313" key="3">
    <source>
        <dbReference type="Proteomes" id="UP000655225"/>
    </source>
</evidence>
<feature type="region of interest" description="Disordered" evidence="1">
    <location>
        <begin position="1"/>
        <end position="60"/>
    </location>
</feature>
<proteinExistence type="predicted"/>
<name>A0A835DQ93_TETSI</name>